<reference evidence="1 2" key="1">
    <citation type="submission" date="2016-10" db="EMBL/GenBank/DDBJ databases">
        <title>Silvanigrella aquatica sp. nov., isolated from a freshwater lake located in the Black Forest, Germany, description of Silvanigrellaceae fam. nov., Silvanigrellales ord. nov., reclassification of the order Bdellovibrionales in the class Oligoflexia, reclassification of the families Bacteriovoracaceae and Halobacteriovoraceae in the new order Bacteriovoracales ord. nov., and reclassification of the family Pseudobacteriovoracaceae in the order Oligoflexiales.</title>
        <authorList>
            <person name="Hahn M.W."/>
            <person name="Schmidt J."/>
            <person name="Koll U."/>
            <person name="Rohde M."/>
            <person name="Verbag S."/>
            <person name="Pitt A."/>
            <person name="Nakai R."/>
            <person name="Naganuma T."/>
            <person name="Lang E."/>
        </authorList>
    </citation>
    <scope>NUCLEOTIDE SEQUENCE [LARGE SCALE GENOMIC DNA]</scope>
    <source>
        <strain evidence="1 2">MWH-Nonnen-W8red</strain>
    </source>
</reference>
<dbReference type="RefSeq" id="WP_148696341.1">
    <property type="nucleotide sequence ID" value="NZ_CP017834.1"/>
</dbReference>
<proteinExistence type="predicted"/>
<dbReference type="KEGG" id="saqi:AXG55_01280"/>
<gene>
    <name evidence="1" type="ORF">AXG55_01280</name>
</gene>
<sequence length="527" mass="61901">MRKFICYAMFLYIFLLHLNIFSEEAGYIWMPLSWTLSFNKGVSDESQIKFNSIKLLFRDTNKKNEIITDMKINNKKILKNIVLGKNLKTKTFYTQKLMKFPQGKYVFEGAILERVDNQGNLSSVQIKIINPFNKNTDKHIQFNVELNKISPFPAMAVETNLGVKNGIISQFSHIDLIEDEMISVSEILNQMKNIKKLFLENKIGFNIANEKFPPLQIMGLSVKNSKSNFLGLLIDFPCNIKGNLKYVWVNKNEILQYVFFNKLENKKQGCKIHKYFPEKFYLPNGNWTLQSMSLSIAKNKYRDFYTWSLINKELETKNYFKLNDIFFSYLSIKERALLKNIEIKLSGNKDRFGIYFLGTSEIIKEINTNKKEQINFYFKRNYEIIDLKKQFGSKKIYNAYSGELMKKDRIIGDIQFKIILLGKNNEKNQISFFSDQLKKYATFELAKCVTNQEIIDPLLVLNGHIMIQNYKSNTRKIDVSKKDFKFMNVDGISQIKILDCMEGKLKEFQFSKSFNIPFRAKILFESY</sequence>
<dbReference type="AlphaFoldDB" id="A0A1L4CXG1"/>
<dbReference type="Proteomes" id="UP000184731">
    <property type="component" value="Chromosome"/>
</dbReference>
<protein>
    <submittedName>
        <fullName evidence="1">Uncharacterized protein</fullName>
    </submittedName>
</protein>
<accession>A0A1L4CXG1</accession>
<name>A0A1L4CXG1_9BACT</name>
<dbReference type="STRING" id="1915309.AXG55_01280"/>
<organism evidence="1 2">
    <name type="scientific">Silvanigrella aquatica</name>
    <dbReference type="NCBI Taxonomy" id="1915309"/>
    <lineage>
        <taxon>Bacteria</taxon>
        <taxon>Pseudomonadati</taxon>
        <taxon>Bdellovibrionota</taxon>
        <taxon>Oligoflexia</taxon>
        <taxon>Silvanigrellales</taxon>
        <taxon>Silvanigrellaceae</taxon>
        <taxon>Silvanigrella</taxon>
    </lineage>
</organism>
<evidence type="ECO:0000313" key="2">
    <source>
        <dbReference type="Proteomes" id="UP000184731"/>
    </source>
</evidence>
<evidence type="ECO:0000313" key="1">
    <source>
        <dbReference type="EMBL" id="APJ02634.1"/>
    </source>
</evidence>
<keyword evidence="2" id="KW-1185">Reference proteome</keyword>
<dbReference type="OrthoDB" id="5291247at2"/>
<dbReference type="EMBL" id="CP017834">
    <property type="protein sequence ID" value="APJ02634.1"/>
    <property type="molecule type" value="Genomic_DNA"/>
</dbReference>